<feature type="domain" description="3-hydroxyacyl-CoA dehydrogenase C-terminal" evidence="13">
    <location>
        <begin position="508"/>
        <end position="587"/>
    </location>
</feature>
<evidence type="ECO:0000256" key="10">
    <source>
        <dbReference type="ARBA" id="ARBA00023239"/>
    </source>
</evidence>
<dbReference type="SUPFAM" id="SSF52096">
    <property type="entry name" value="ClpP/crotonase"/>
    <property type="match status" value="1"/>
</dbReference>
<dbReference type="Proteomes" id="UP000277871">
    <property type="component" value="Unassembled WGS sequence"/>
</dbReference>
<keyword evidence="10" id="KW-0456">Lyase</keyword>
<protein>
    <submittedName>
        <fullName evidence="15">Fatty oxidation complex subunit alpha</fullName>
    </submittedName>
</protein>
<dbReference type="PANTHER" id="PTHR43612">
    <property type="entry name" value="TRIFUNCTIONAL ENZYME SUBUNIT ALPHA"/>
    <property type="match status" value="1"/>
</dbReference>
<evidence type="ECO:0000256" key="2">
    <source>
        <dbReference type="ARBA" id="ARBA00005086"/>
    </source>
</evidence>
<keyword evidence="11" id="KW-0511">Multifunctional enzyme</keyword>
<accession>A0A3L9L5S6</accession>
<dbReference type="UniPathway" id="UPA00659"/>
<evidence type="ECO:0000256" key="8">
    <source>
        <dbReference type="ARBA" id="ARBA00023027"/>
    </source>
</evidence>
<dbReference type="AlphaFoldDB" id="A0A3L9L5S6"/>
<dbReference type="SUPFAM" id="SSF51735">
    <property type="entry name" value="NAD(P)-binding Rossmann-fold domains"/>
    <property type="match status" value="1"/>
</dbReference>
<comment type="caution">
    <text evidence="15">The sequence shown here is derived from an EMBL/GenBank/DDBJ whole genome shotgun (WGS) entry which is preliminary data.</text>
</comment>
<dbReference type="EMBL" id="RDEX01000001">
    <property type="protein sequence ID" value="RLY93688.1"/>
    <property type="molecule type" value="Genomic_DNA"/>
</dbReference>
<keyword evidence="8" id="KW-0520">NAD</keyword>
<name>A0A3L9L5S6_9MICC</name>
<reference evidence="15 16" key="1">
    <citation type="submission" date="2018-10" db="EMBL/GenBank/DDBJ databases">
        <title>Kocuria tytonicola, new bacteria from the preen glands of American barn owls (Tyto furcata).</title>
        <authorList>
            <person name="Braun M.S."/>
            <person name="Wang E."/>
            <person name="Zimmermann S."/>
            <person name="Boutin S."/>
            <person name="Wagner H."/>
            <person name="Wink M."/>
        </authorList>
    </citation>
    <scope>NUCLEOTIDE SEQUENCE [LARGE SCALE GENOMIC DNA]</scope>
    <source>
        <strain evidence="15 16">473</strain>
    </source>
</reference>
<evidence type="ECO:0000259" key="13">
    <source>
        <dbReference type="Pfam" id="PF00725"/>
    </source>
</evidence>
<dbReference type="GO" id="GO:0016509">
    <property type="term" value="F:long-chain (3S)-3-hydroxyacyl-CoA dehydrogenase (NAD+) activity"/>
    <property type="evidence" value="ECO:0007669"/>
    <property type="project" value="TreeGrafter"/>
</dbReference>
<dbReference type="InterPro" id="IPR029045">
    <property type="entry name" value="ClpP/crotonase-like_dom_sf"/>
</dbReference>
<evidence type="ECO:0000313" key="15">
    <source>
        <dbReference type="EMBL" id="RLY93688.1"/>
    </source>
</evidence>
<evidence type="ECO:0000256" key="1">
    <source>
        <dbReference type="ARBA" id="ARBA00005005"/>
    </source>
</evidence>
<evidence type="ECO:0000256" key="11">
    <source>
        <dbReference type="ARBA" id="ARBA00023268"/>
    </source>
</evidence>
<evidence type="ECO:0000256" key="4">
    <source>
        <dbReference type="ARBA" id="ARBA00009463"/>
    </source>
</evidence>
<dbReference type="Gene3D" id="1.10.1040.50">
    <property type="match status" value="1"/>
</dbReference>
<dbReference type="InterPro" id="IPR008927">
    <property type="entry name" value="6-PGluconate_DH-like_C_sf"/>
</dbReference>
<dbReference type="Gene3D" id="3.90.226.10">
    <property type="entry name" value="2-enoyl-CoA Hydratase, Chain A, domain 1"/>
    <property type="match status" value="1"/>
</dbReference>
<dbReference type="InterPro" id="IPR001753">
    <property type="entry name" value="Enoyl-CoA_hydra/iso"/>
</dbReference>
<dbReference type="SUPFAM" id="SSF48179">
    <property type="entry name" value="6-phosphogluconate dehydrogenase C-terminal domain-like"/>
    <property type="match status" value="2"/>
</dbReference>
<evidence type="ECO:0000256" key="9">
    <source>
        <dbReference type="ARBA" id="ARBA00023098"/>
    </source>
</evidence>
<organism evidence="15 16">
    <name type="scientific">Kocuria tytonicola</name>
    <dbReference type="NCBI Taxonomy" id="2055946"/>
    <lineage>
        <taxon>Bacteria</taxon>
        <taxon>Bacillati</taxon>
        <taxon>Actinomycetota</taxon>
        <taxon>Actinomycetes</taxon>
        <taxon>Micrococcales</taxon>
        <taxon>Micrococcaceae</taxon>
        <taxon>Kocuria</taxon>
    </lineage>
</organism>
<gene>
    <name evidence="15" type="ORF">EAE32_00015</name>
</gene>
<comment type="pathway">
    <text evidence="1">Lipid metabolism; fatty acid beta-oxidation.</text>
</comment>
<evidence type="ECO:0000256" key="7">
    <source>
        <dbReference type="ARBA" id="ARBA00023002"/>
    </source>
</evidence>
<evidence type="ECO:0000256" key="3">
    <source>
        <dbReference type="ARBA" id="ARBA00007005"/>
    </source>
</evidence>
<dbReference type="GO" id="GO:0004300">
    <property type="term" value="F:enoyl-CoA hydratase activity"/>
    <property type="evidence" value="ECO:0007669"/>
    <property type="project" value="TreeGrafter"/>
</dbReference>
<proteinExistence type="inferred from homology"/>
<comment type="catalytic activity">
    <reaction evidence="12">
        <text>a (3S)-3-hydroxyacyl-CoA + NAD(+) = a 3-oxoacyl-CoA + NADH + H(+)</text>
        <dbReference type="Rhea" id="RHEA:22432"/>
        <dbReference type="ChEBI" id="CHEBI:15378"/>
        <dbReference type="ChEBI" id="CHEBI:57318"/>
        <dbReference type="ChEBI" id="CHEBI:57540"/>
        <dbReference type="ChEBI" id="CHEBI:57945"/>
        <dbReference type="ChEBI" id="CHEBI:90726"/>
        <dbReference type="EC" id="1.1.1.35"/>
    </reaction>
</comment>
<keyword evidence="16" id="KW-1185">Reference proteome</keyword>
<dbReference type="Pfam" id="PF00378">
    <property type="entry name" value="ECH_1"/>
    <property type="match status" value="1"/>
</dbReference>
<keyword evidence="9" id="KW-0443">Lipid metabolism</keyword>
<dbReference type="InterPro" id="IPR006176">
    <property type="entry name" value="3-OHacyl-CoA_DH_NAD-bd"/>
</dbReference>
<keyword evidence="5" id="KW-0276">Fatty acid metabolism</keyword>
<comment type="pathway">
    <text evidence="2">Lipid metabolism; butanoate metabolism.</text>
</comment>
<dbReference type="PANTHER" id="PTHR43612:SF3">
    <property type="entry name" value="TRIFUNCTIONAL ENZYME SUBUNIT ALPHA, MITOCHONDRIAL"/>
    <property type="match status" value="1"/>
</dbReference>
<dbReference type="InterPro" id="IPR006108">
    <property type="entry name" value="3HC_DH_C"/>
</dbReference>
<evidence type="ECO:0000256" key="5">
    <source>
        <dbReference type="ARBA" id="ARBA00022832"/>
    </source>
</evidence>
<dbReference type="InterPro" id="IPR050136">
    <property type="entry name" value="FA_oxidation_alpha_subunit"/>
</dbReference>
<dbReference type="CDD" id="cd06558">
    <property type="entry name" value="crotonase-like"/>
    <property type="match status" value="1"/>
</dbReference>
<evidence type="ECO:0000313" key="16">
    <source>
        <dbReference type="Proteomes" id="UP000277871"/>
    </source>
</evidence>
<evidence type="ECO:0000259" key="14">
    <source>
        <dbReference type="Pfam" id="PF02737"/>
    </source>
</evidence>
<dbReference type="Gene3D" id="3.40.50.720">
    <property type="entry name" value="NAD(P)-binding Rossmann-like Domain"/>
    <property type="match status" value="1"/>
</dbReference>
<evidence type="ECO:0000256" key="6">
    <source>
        <dbReference type="ARBA" id="ARBA00022963"/>
    </source>
</evidence>
<dbReference type="RefSeq" id="WP_121863761.1">
    <property type="nucleotide sequence ID" value="NZ_RDEX01000001.1"/>
</dbReference>
<evidence type="ECO:0000256" key="12">
    <source>
        <dbReference type="ARBA" id="ARBA00049556"/>
    </source>
</evidence>
<dbReference type="Pfam" id="PF02737">
    <property type="entry name" value="3HCDH_N"/>
    <property type="match status" value="1"/>
</dbReference>
<keyword evidence="7" id="KW-0560">Oxidoreductase</keyword>
<keyword evidence="6" id="KW-0442">Lipid degradation</keyword>
<dbReference type="FunFam" id="3.40.50.720:FF:000009">
    <property type="entry name" value="Fatty oxidation complex, alpha subunit"/>
    <property type="match status" value="1"/>
</dbReference>
<comment type="similarity">
    <text evidence="3">In the central section; belongs to the 3-hydroxyacyl-CoA dehydrogenase family.</text>
</comment>
<dbReference type="GO" id="GO:0006635">
    <property type="term" value="P:fatty acid beta-oxidation"/>
    <property type="evidence" value="ECO:0007669"/>
    <property type="project" value="UniProtKB-UniPathway"/>
</dbReference>
<dbReference type="GO" id="GO:0070403">
    <property type="term" value="F:NAD+ binding"/>
    <property type="evidence" value="ECO:0007669"/>
    <property type="project" value="InterPro"/>
</dbReference>
<feature type="domain" description="3-hydroxyacyl-CoA dehydrogenase NAD binding" evidence="14">
    <location>
        <begin position="325"/>
        <end position="504"/>
    </location>
</feature>
<dbReference type="InterPro" id="IPR036291">
    <property type="entry name" value="NAD(P)-bd_dom_sf"/>
</dbReference>
<sequence length="699" mass="74462">MSEQSFPSTVTITVTTPVLPGRDKPIALVTLDSTAPNGLVIWGSEAMRQLQRELAAIDTSQVEAVVVTGNEKSFGAGANLKEIRAAQLSGTSDEYVGSGHDAFGILAEMDVPTFSLITGVTLGGGLELALHTDYRLATSGKAPMGLPECHLGFFPGWGGVYLLPHLVGAEAALNVIVTDSMRGKNLNPAKAAEIGLVDALLDGAPGSQEWEAGWQNWVVEALEGKREPRRTSDDAQTWDAAVAKAAAKAQKAWHGAAPGPVAAIELVGRARTESRVENGEAAVEAFKEIVQSEPARASLYAFELVSARSKQAANVPDAPVRKIRKAAVIGAGLMAGQLASLIAQGARIPVVMTDLDDERLATGVQRTRDRFTAQAEKGRMTPEQAEQLGSLITGATSPEDLADAEFVIEAVFEELDVKRQVFAQWEPVVSEDAILATNTSSLSITAMGRDLQHPERLVGFHVFNPVEVTPLLEIVAGEKTDDSTLATAFDLAAKLRRIAVRVEDAPSFVVNRVLTRMFDEIGRAMDAGGDPETVDHALDAMGLPMTPLQLLDFVGPAVLVHITHTMHDAYPDRFTLSPWLDAVADAGLRNTLPARGETSETYLSAGAHEALERTRQENGVTGQAGDGADGELLTRVQDALADEIGHMLDEGVVATARDVDLCMILGANYPFHLGGITPYLDRCGAAERVRGQRFDAAQQ</sequence>
<dbReference type="Pfam" id="PF00725">
    <property type="entry name" value="3HCDH"/>
    <property type="match status" value="1"/>
</dbReference>
<comment type="similarity">
    <text evidence="4">Belongs to the 3-hydroxyacyl-CoA dehydrogenase family.</text>
</comment>